<sequence>MFAKLVRLQTMTTEDRPVDAALVHPVRAALLDLVRELGTVTSTEAARRLGHSTGLCSFHLRQLARFGYIEEAPARGRIRPWRLRTVRSAPVGAGLGTLSVELEDEGYRRWLARRDDAPRRWRRDAADSAVLYLTPDELTAVAGEIRAVLDRYSEREHDPAARPTGAGPVGAVTRLFPLLPEIRTAGAPHADDTSGHRPRAAAKRLPADRERPGEQQAKRLSAGRKRTADGEAKRLDAGRRAERSRDHDDHTGRRPGEYSVENRTKDEA</sequence>
<dbReference type="AlphaFoldDB" id="A0A8J3J7E1"/>
<comment type="caution">
    <text evidence="2">The sequence shown here is derived from an EMBL/GenBank/DDBJ whole genome shotgun (WGS) entry which is preliminary data.</text>
</comment>
<feature type="compositionally biased region" description="Basic and acidic residues" evidence="1">
    <location>
        <begin position="226"/>
        <end position="268"/>
    </location>
</feature>
<dbReference type="Gene3D" id="1.10.10.10">
    <property type="entry name" value="Winged helix-like DNA-binding domain superfamily/Winged helix DNA-binding domain"/>
    <property type="match status" value="1"/>
</dbReference>
<feature type="compositionally biased region" description="Basic and acidic residues" evidence="1">
    <location>
        <begin position="205"/>
        <end position="217"/>
    </location>
</feature>
<reference evidence="2" key="1">
    <citation type="submission" date="2021-01" db="EMBL/GenBank/DDBJ databases">
        <title>Whole genome shotgun sequence of Actinocatenispora rupis NBRC 107355.</title>
        <authorList>
            <person name="Komaki H."/>
            <person name="Tamura T."/>
        </authorList>
    </citation>
    <scope>NUCLEOTIDE SEQUENCE</scope>
    <source>
        <strain evidence="2">NBRC 107355</strain>
    </source>
</reference>
<evidence type="ECO:0000313" key="2">
    <source>
        <dbReference type="EMBL" id="GID13367.1"/>
    </source>
</evidence>
<name>A0A8J3J7E1_9ACTN</name>
<dbReference type="InterPro" id="IPR036388">
    <property type="entry name" value="WH-like_DNA-bd_sf"/>
</dbReference>
<accession>A0A8J3J7E1</accession>
<protein>
    <recommendedName>
        <fullName evidence="4">Helix-turn-helix domain-containing protein</fullName>
    </recommendedName>
</protein>
<dbReference type="InterPro" id="IPR036390">
    <property type="entry name" value="WH_DNA-bd_sf"/>
</dbReference>
<gene>
    <name evidence="2" type="ORF">Aru02nite_42560</name>
</gene>
<dbReference type="Pfam" id="PF12840">
    <property type="entry name" value="HTH_20"/>
    <property type="match status" value="1"/>
</dbReference>
<evidence type="ECO:0000313" key="3">
    <source>
        <dbReference type="Proteomes" id="UP000612808"/>
    </source>
</evidence>
<evidence type="ECO:0008006" key="4">
    <source>
        <dbReference type="Google" id="ProtNLM"/>
    </source>
</evidence>
<proteinExistence type="predicted"/>
<keyword evidence="3" id="KW-1185">Reference proteome</keyword>
<organism evidence="2 3">
    <name type="scientific">Actinocatenispora rupis</name>
    <dbReference type="NCBI Taxonomy" id="519421"/>
    <lineage>
        <taxon>Bacteria</taxon>
        <taxon>Bacillati</taxon>
        <taxon>Actinomycetota</taxon>
        <taxon>Actinomycetes</taxon>
        <taxon>Micromonosporales</taxon>
        <taxon>Micromonosporaceae</taxon>
        <taxon>Actinocatenispora</taxon>
    </lineage>
</organism>
<evidence type="ECO:0000256" key="1">
    <source>
        <dbReference type="SAM" id="MobiDB-lite"/>
    </source>
</evidence>
<dbReference type="Proteomes" id="UP000612808">
    <property type="component" value="Unassembled WGS sequence"/>
</dbReference>
<dbReference type="EMBL" id="BOMB01000023">
    <property type="protein sequence ID" value="GID13367.1"/>
    <property type="molecule type" value="Genomic_DNA"/>
</dbReference>
<feature type="region of interest" description="Disordered" evidence="1">
    <location>
        <begin position="185"/>
        <end position="268"/>
    </location>
</feature>
<dbReference type="SUPFAM" id="SSF46785">
    <property type="entry name" value="Winged helix' DNA-binding domain"/>
    <property type="match status" value="1"/>
</dbReference>